<evidence type="ECO:0000313" key="2">
    <source>
        <dbReference type="EMBL" id="JAE36185.1"/>
    </source>
</evidence>
<evidence type="ECO:0000256" key="1">
    <source>
        <dbReference type="SAM" id="MobiDB-lite"/>
    </source>
</evidence>
<feature type="region of interest" description="Disordered" evidence="1">
    <location>
        <begin position="1"/>
        <end position="30"/>
    </location>
</feature>
<organism evidence="2">
    <name type="scientific">Arundo donax</name>
    <name type="common">Giant reed</name>
    <name type="synonym">Donax arundinaceus</name>
    <dbReference type="NCBI Taxonomy" id="35708"/>
    <lineage>
        <taxon>Eukaryota</taxon>
        <taxon>Viridiplantae</taxon>
        <taxon>Streptophyta</taxon>
        <taxon>Embryophyta</taxon>
        <taxon>Tracheophyta</taxon>
        <taxon>Spermatophyta</taxon>
        <taxon>Magnoliopsida</taxon>
        <taxon>Liliopsida</taxon>
        <taxon>Poales</taxon>
        <taxon>Poaceae</taxon>
        <taxon>PACMAD clade</taxon>
        <taxon>Arundinoideae</taxon>
        <taxon>Arundineae</taxon>
        <taxon>Arundo</taxon>
    </lineage>
</organism>
<sequence length="55" mass="6074">MPSAITTSPSKPSTRLHLRSSWGEPSRRLQSPCWRAKSPKLWISCMHSIPTVAAG</sequence>
<accession>A0A0A9HGB8</accession>
<name>A0A0A9HGB8_ARUDO</name>
<reference evidence="2" key="1">
    <citation type="submission" date="2014-09" db="EMBL/GenBank/DDBJ databases">
        <authorList>
            <person name="Magalhaes I.L.F."/>
            <person name="Oliveira U."/>
            <person name="Santos F.R."/>
            <person name="Vidigal T.H.D.A."/>
            <person name="Brescovit A.D."/>
            <person name="Santos A.J."/>
        </authorList>
    </citation>
    <scope>NUCLEOTIDE SEQUENCE</scope>
    <source>
        <tissue evidence="2">Shoot tissue taken approximately 20 cm above the soil surface</tissue>
    </source>
</reference>
<feature type="compositionally biased region" description="Polar residues" evidence="1">
    <location>
        <begin position="1"/>
        <end position="13"/>
    </location>
</feature>
<reference evidence="2" key="2">
    <citation type="journal article" date="2015" name="Data Brief">
        <title>Shoot transcriptome of the giant reed, Arundo donax.</title>
        <authorList>
            <person name="Barrero R.A."/>
            <person name="Guerrero F.D."/>
            <person name="Moolhuijzen P."/>
            <person name="Goolsby J.A."/>
            <person name="Tidwell J."/>
            <person name="Bellgard S.E."/>
            <person name="Bellgard M.I."/>
        </authorList>
    </citation>
    <scope>NUCLEOTIDE SEQUENCE</scope>
    <source>
        <tissue evidence="2">Shoot tissue taken approximately 20 cm above the soil surface</tissue>
    </source>
</reference>
<proteinExistence type="predicted"/>
<dbReference type="EMBL" id="GBRH01161711">
    <property type="protein sequence ID" value="JAE36185.1"/>
    <property type="molecule type" value="Transcribed_RNA"/>
</dbReference>
<dbReference type="AlphaFoldDB" id="A0A0A9HGB8"/>
<protein>
    <submittedName>
        <fullName evidence="2">Uncharacterized protein</fullName>
    </submittedName>
</protein>